<feature type="domain" description="HD Cas3-type" evidence="7">
    <location>
        <begin position="18"/>
        <end position="175"/>
    </location>
</feature>
<evidence type="ECO:0000256" key="5">
    <source>
        <dbReference type="ARBA" id="ARBA00023118"/>
    </source>
</evidence>
<feature type="domain" description="Helicase ATP-binding" evidence="6">
    <location>
        <begin position="227"/>
        <end position="411"/>
    </location>
</feature>
<comment type="caution">
    <text evidence="8">The sequence shown here is derived from an EMBL/GenBank/DDBJ whole genome shotgun (WGS) entry which is preliminary data.</text>
</comment>
<dbReference type="NCBIfam" id="TIGR01587">
    <property type="entry name" value="cas3_core"/>
    <property type="match status" value="1"/>
</dbReference>
<protein>
    <submittedName>
        <fullName evidence="8">CRISPR-associated helicase/endonuclease Cas3</fullName>
    </submittedName>
</protein>
<dbReference type="CDD" id="cd17930">
    <property type="entry name" value="DEXHc_cas3"/>
    <property type="match status" value="1"/>
</dbReference>
<dbReference type="InterPro" id="IPR027417">
    <property type="entry name" value="P-loop_NTPase"/>
</dbReference>
<dbReference type="InterPro" id="IPR006474">
    <property type="entry name" value="Helicase_Cas3_CRISPR-ass_core"/>
</dbReference>
<keyword evidence="5" id="KW-0051">Antiviral defense</keyword>
<evidence type="ECO:0000313" key="9">
    <source>
        <dbReference type="Proteomes" id="UP000620147"/>
    </source>
</evidence>
<dbReference type="InterPro" id="IPR006483">
    <property type="entry name" value="CRISPR-assoc_Cas3_HD"/>
</dbReference>
<dbReference type="SUPFAM" id="SSF52540">
    <property type="entry name" value="P-loop containing nucleoside triphosphate hydrolases"/>
    <property type="match status" value="1"/>
</dbReference>
<proteinExistence type="predicted"/>
<dbReference type="NCBIfam" id="TIGR01596">
    <property type="entry name" value="cas3_HD"/>
    <property type="match status" value="1"/>
</dbReference>
<dbReference type="InterPro" id="IPR006935">
    <property type="entry name" value="Helicase/UvrB_N"/>
</dbReference>
<dbReference type="EMBL" id="BLYJ01000011">
    <property type="protein sequence ID" value="GFO87983.1"/>
    <property type="molecule type" value="Genomic_DNA"/>
</dbReference>
<organism evidence="8 9">
    <name type="scientific">Butyricicoccus faecihominis</name>
    <dbReference type="NCBI Taxonomy" id="1712515"/>
    <lineage>
        <taxon>Bacteria</taxon>
        <taxon>Bacillati</taxon>
        <taxon>Bacillota</taxon>
        <taxon>Clostridia</taxon>
        <taxon>Eubacteriales</taxon>
        <taxon>Butyricicoccaceae</taxon>
        <taxon>Butyricicoccus</taxon>
    </lineage>
</organism>
<reference evidence="8 9" key="1">
    <citation type="submission" date="2020-06" db="EMBL/GenBank/DDBJ databases">
        <title>Characterization of fructooligosaccharide metabolism and fructooligosaccharide-degrading enzymes in human commensal butyrate producers.</title>
        <authorList>
            <person name="Tanno H."/>
            <person name="Fujii T."/>
            <person name="Hirano K."/>
            <person name="Maeno S."/>
            <person name="Tonozuka T."/>
            <person name="Sakamoto M."/>
            <person name="Ohkuma M."/>
            <person name="Tochio T."/>
            <person name="Endo A."/>
        </authorList>
    </citation>
    <scope>NUCLEOTIDE SEQUENCE [LARGE SCALE GENOMIC DNA]</scope>
    <source>
        <strain evidence="8 9">JCM 31056</strain>
    </source>
</reference>
<dbReference type="Pfam" id="PF22590">
    <property type="entry name" value="Cas3-like_C_2"/>
    <property type="match status" value="1"/>
</dbReference>
<keyword evidence="2" id="KW-0378">Hydrolase</keyword>
<sequence length="725" mass="79740">MDKKFYAHTRPINENGVERTEYQLLSDHERGVGTLCGQFAEAFDAQAEGHEAGVHHDDGKATAAFQHRLLDNGPKVDHATAGARNIMLSNNLLLAACVMGHHSGLPDLGSTNDPEGTPTFTGRIKKWGTPAIPPLDPGCPIPPVRLPQRPVTKPSLSESFRTRMLYSCLVDADYLDTEQFMKGDMPRGIGDSLETLLTRLQAKLNEWDNPTSALNKLRQQILQACVSAAANPKGIYTLTVPTGGGKTTSSLAFALHHAVEHGMKRVIYVVPYTSIIEQNADVFRGILGDENVLEHHSGVQFENDEENGNPDPKALTAENWDSPLVITTAVQFFESMYANRSSQCRKLHNLANSVIIFDEAQMLPLCHLMPCVAAISALVEQFGATAVLCTATQPVLGDLIQRFAPSHAVSEICPEIPFYFDKFRRVTFRQVGVLEDDALAELLCAHEQVLCIVNSRKAAQSIFLKLPEEGSFHLSTLMVPAHRRTVLEEIRRRLNDGLPCRVVSTSLVEAGVDIDFPAVYRELAGLDSILQAAGRCNREGKRAAENSIVTIFRRTEKAPPLFGQAIGATNIALDNNADPASPQTMENYFRELRKLNGSAIDKIGVIDAFEHGRGGSLYPFRTIAENFRMIDNDTRTVYIPWKDGSELIERLCDGACSKKLYRQLGQYAVQVYNAHFQALYDAGALQTADETNALDDRSAILCDLSLYDEKTGLSLKADSGQAFFG</sequence>
<evidence type="ECO:0000256" key="2">
    <source>
        <dbReference type="ARBA" id="ARBA00022801"/>
    </source>
</evidence>
<accession>A0ABQ1DZ33</accession>
<dbReference type="PROSITE" id="PS51643">
    <property type="entry name" value="HD_CAS3"/>
    <property type="match status" value="1"/>
</dbReference>
<dbReference type="InterPro" id="IPR014001">
    <property type="entry name" value="Helicase_ATP-bd"/>
</dbReference>
<evidence type="ECO:0000313" key="8">
    <source>
        <dbReference type="EMBL" id="GFO87983.1"/>
    </source>
</evidence>
<keyword evidence="3" id="KW-0347">Helicase</keyword>
<evidence type="ECO:0000256" key="1">
    <source>
        <dbReference type="ARBA" id="ARBA00022741"/>
    </source>
</evidence>
<dbReference type="CDD" id="cd09641">
    <property type="entry name" value="Cas3''_I"/>
    <property type="match status" value="1"/>
</dbReference>
<dbReference type="InterPro" id="IPR054712">
    <property type="entry name" value="Cas3-like_dom"/>
</dbReference>
<dbReference type="RefSeq" id="WP_188886638.1">
    <property type="nucleotide sequence ID" value="NZ_BLYJ01000011.1"/>
</dbReference>
<gene>
    <name evidence="8" type="ORF">BUFA31_11470</name>
</gene>
<evidence type="ECO:0000259" key="6">
    <source>
        <dbReference type="PROSITE" id="PS51192"/>
    </source>
</evidence>
<evidence type="ECO:0000259" key="7">
    <source>
        <dbReference type="PROSITE" id="PS51643"/>
    </source>
</evidence>
<keyword evidence="9" id="KW-1185">Reference proteome</keyword>
<dbReference type="SMART" id="SM00487">
    <property type="entry name" value="DEXDc"/>
    <property type="match status" value="1"/>
</dbReference>
<dbReference type="Pfam" id="PF04851">
    <property type="entry name" value="ResIII"/>
    <property type="match status" value="1"/>
</dbReference>
<name>A0ABQ1DZ33_9FIRM</name>
<evidence type="ECO:0000256" key="3">
    <source>
        <dbReference type="ARBA" id="ARBA00022806"/>
    </source>
</evidence>
<evidence type="ECO:0000256" key="4">
    <source>
        <dbReference type="ARBA" id="ARBA00022840"/>
    </source>
</evidence>
<dbReference type="Proteomes" id="UP000620147">
    <property type="component" value="Unassembled WGS sequence"/>
</dbReference>
<keyword evidence="4" id="KW-0067">ATP-binding</keyword>
<dbReference type="Gene3D" id="3.40.50.300">
    <property type="entry name" value="P-loop containing nucleotide triphosphate hydrolases"/>
    <property type="match status" value="2"/>
</dbReference>
<keyword evidence="1" id="KW-0547">Nucleotide-binding</keyword>
<dbReference type="PROSITE" id="PS51192">
    <property type="entry name" value="HELICASE_ATP_BIND_1"/>
    <property type="match status" value="1"/>
</dbReference>